<feature type="transmembrane region" description="Helical" evidence="5">
    <location>
        <begin position="184"/>
        <end position="201"/>
    </location>
</feature>
<feature type="transmembrane region" description="Helical" evidence="5">
    <location>
        <begin position="318"/>
        <end position="340"/>
    </location>
</feature>
<gene>
    <name evidence="7" type="ORF">PIG85_05460</name>
</gene>
<reference evidence="7" key="1">
    <citation type="submission" date="2023-01" db="EMBL/GenBank/DDBJ databases">
        <title>Comparative Genomic Analysis of the Clinically-Derived Winkia Strain NY0527 Provides Evidence into the Taxonomic Reassignment of Winkia neuii and Characterizes Their Virulence Traits.</title>
        <authorList>
            <person name="Cai X."/>
            <person name="Peng Y."/>
            <person name="Li M."/>
            <person name="Qiu Y."/>
            <person name="Wang Y."/>
            <person name="Xu L."/>
            <person name="Hou Q."/>
        </authorList>
    </citation>
    <scope>NUCLEOTIDE SEQUENCE</scope>
    <source>
        <strain evidence="7">NY0527</strain>
    </source>
</reference>
<keyword evidence="4 5" id="KW-0472">Membrane</keyword>
<dbReference type="AlphaFoldDB" id="A0AB38XLM3"/>
<feature type="transmembrane region" description="Helical" evidence="5">
    <location>
        <begin position="261"/>
        <end position="282"/>
    </location>
</feature>
<evidence type="ECO:0000313" key="8">
    <source>
        <dbReference type="Proteomes" id="UP001211044"/>
    </source>
</evidence>
<evidence type="ECO:0000256" key="1">
    <source>
        <dbReference type="ARBA" id="ARBA00004651"/>
    </source>
</evidence>
<name>A0AB38XLM3_9ACTO</name>
<dbReference type="PANTHER" id="PTHR23542">
    <property type="match status" value="1"/>
</dbReference>
<evidence type="ECO:0000256" key="5">
    <source>
        <dbReference type="SAM" id="Phobius"/>
    </source>
</evidence>
<evidence type="ECO:0000256" key="2">
    <source>
        <dbReference type="ARBA" id="ARBA00022692"/>
    </source>
</evidence>
<feature type="transmembrane region" description="Helical" evidence="5">
    <location>
        <begin position="383"/>
        <end position="405"/>
    </location>
</feature>
<feature type="transmembrane region" description="Helical" evidence="5">
    <location>
        <begin position="61"/>
        <end position="79"/>
    </location>
</feature>
<dbReference type="InterPro" id="IPR011701">
    <property type="entry name" value="MFS"/>
</dbReference>
<dbReference type="RefSeq" id="WP_004805262.1">
    <property type="nucleotide sequence ID" value="NZ_CP116394.1"/>
</dbReference>
<dbReference type="InterPro" id="IPR036259">
    <property type="entry name" value="MFS_trans_sf"/>
</dbReference>
<dbReference type="PANTHER" id="PTHR23542:SF1">
    <property type="entry name" value="MAJOR FACILITATOR SUPERFAMILY (MFS) PROFILE DOMAIN-CONTAINING PROTEIN"/>
    <property type="match status" value="1"/>
</dbReference>
<dbReference type="EMBL" id="CP116394">
    <property type="protein sequence ID" value="WCE45124.1"/>
    <property type="molecule type" value="Genomic_DNA"/>
</dbReference>
<proteinExistence type="predicted"/>
<feature type="domain" description="Major facilitator superfamily (MFS) profile" evidence="6">
    <location>
        <begin position="229"/>
        <end position="416"/>
    </location>
</feature>
<comment type="subcellular location">
    <subcellularLocation>
        <location evidence="1">Cell membrane</location>
        <topology evidence="1">Multi-pass membrane protein</topology>
    </subcellularLocation>
</comment>
<organism evidence="7 8">
    <name type="scientific">Winkia neuii subsp. anitrata</name>
    <dbReference type="NCBI Taxonomy" id="29318"/>
    <lineage>
        <taxon>Bacteria</taxon>
        <taxon>Bacillati</taxon>
        <taxon>Actinomycetota</taxon>
        <taxon>Actinomycetes</taxon>
        <taxon>Actinomycetales</taxon>
        <taxon>Actinomycetaceae</taxon>
        <taxon>Winkia</taxon>
    </lineage>
</organism>
<dbReference type="Pfam" id="PF07690">
    <property type="entry name" value="MFS_1"/>
    <property type="match status" value="1"/>
</dbReference>
<keyword evidence="3 5" id="KW-1133">Transmembrane helix</keyword>
<feature type="transmembrane region" description="Helical" evidence="5">
    <location>
        <begin position="230"/>
        <end position="255"/>
    </location>
</feature>
<protein>
    <submittedName>
        <fullName evidence="7">MFS transporter</fullName>
    </submittedName>
</protein>
<dbReference type="InterPro" id="IPR020846">
    <property type="entry name" value="MFS_dom"/>
</dbReference>
<keyword evidence="2 5" id="KW-0812">Transmembrane</keyword>
<dbReference type="PROSITE" id="PS50850">
    <property type="entry name" value="MFS"/>
    <property type="match status" value="1"/>
</dbReference>
<feature type="transmembrane region" description="Helical" evidence="5">
    <location>
        <begin position="91"/>
        <end position="112"/>
    </location>
</feature>
<evidence type="ECO:0000256" key="3">
    <source>
        <dbReference type="ARBA" id="ARBA00022989"/>
    </source>
</evidence>
<dbReference type="KEGG" id="wne:PIG85_05460"/>
<dbReference type="Gene3D" id="1.20.1250.20">
    <property type="entry name" value="MFS general substrate transporter like domains"/>
    <property type="match status" value="1"/>
</dbReference>
<feature type="transmembrane region" description="Helical" evidence="5">
    <location>
        <begin position="118"/>
        <end position="139"/>
    </location>
</feature>
<dbReference type="SUPFAM" id="SSF103473">
    <property type="entry name" value="MFS general substrate transporter"/>
    <property type="match status" value="1"/>
</dbReference>
<dbReference type="GO" id="GO:0022857">
    <property type="term" value="F:transmembrane transporter activity"/>
    <property type="evidence" value="ECO:0007669"/>
    <property type="project" value="InterPro"/>
</dbReference>
<evidence type="ECO:0000256" key="4">
    <source>
        <dbReference type="ARBA" id="ARBA00023136"/>
    </source>
</evidence>
<evidence type="ECO:0000313" key="7">
    <source>
        <dbReference type="EMBL" id="WCE45124.1"/>
    </source>
</evidence>
<feature type="transmembrane region" description="Helical" evidence="5">
    <location>
        <begin position="352"/>
        <end position="371"/>
    </location>
</feature>
<evidence type="ECO:0000259" key="6">
    <source>
        <dbReference type="PROSITE" id="PS50850"/>
    </source>
</evidence>
<accession>A0AB38XLM3</accession>
<feature type="transmembrane region" description="Helical" evidence="5">
    <location>
        <begin position="294"/>
        <end position="312"/>
    </location>
</feature>
<dbReference type="GO" id="GO:0005886">
    <property type="term" value="C:plasma membrane"/>
    <property type="evidence" value="ECO:0007669"/>
    <property type="project" value="UniProtKB-SubCell"/>
</dbReference>
<sequence>MIQRKRDFLSEAEMSIYKQLFSIPGAARFSMAGALARFPMAMTNLAVIMMITAMYKDYALAGRLSAVAAVSFAIMVPQLSRLVDIYGQAKIMFPSVLISAASFGGLAFTAHHAGPRPLLYLLTIMGAGFSGSIGALVRARWAYVLKEPGKLQSAFALEATLDEVIFIVGPVLATFMATEIHGTAGIYGTAIVSVIGAFLLFPQRSTEPIPSGRKPAPTTPSKPLLKNRTLLMLMIVYIAMGAIFGALDVSCVSFANENGWPSGSGVILAAMSVGSLIAGLVYGARSWKPSILRLYLFGVIFLGVGCSVLPFVPGLFWFMVTVFITGSAFSPTATNVMTMVSQAVPGSRLTESMAWMVTASNVGASIGSAIGGQAIQSAGAHGGLMTVASAGWIMVVLALITAPYLRKTRNNALRVL</sequence>
<dbReference type="Proteomes" id="UP001211044">
    <property type="component" value="Chromosome"/>
</dbReference>